<dbReference type="InterPro" id="IPR004167">
    <property type="entry name" value="PSBD"/>
</dbReference>
<evidence type="ECO:0000256" key="7">
    <source>
        <dbReference type="ARBA" id="ARBA00025211"/>
    </source>
</evidence>
<dbReference type="Gene3D" id="3.30.559.10">
    <property type="entry name" value="Chloramphenicol acetyltransferase-like domain"/>
    <property type="match status" value="1"/>
</dbReference>
<sequence length="427" mass="45141">MSKIEVKVPDIGDFQGVPVIEILVKAGDSIKAEDPLIVLESDKATMEVPAPEAGVVSELLVKVGDKVSEGSAILTLAAEGTPAPAPTPASAAPELKPEPIAVTDLDAGKTGGPAPILGPRTSLSDFGDIFASPAVRRLARELDIDLTRVPATGDKGRITKEDVKAFLAGGKAAAPGGATGAGIPEIPVIDFSKFGPIEEKPLSRIRKLSGPFLHRSWLNVPAVTQNDEADITDLEDFRKKLDEEGKKAKESYRVSLLPFLIRASVAVLKQYPDFNSSLSPTKDSLIHKKYWHIGFACDTPEGLVVPVIKDADKKGVLELAKELGDLSAKARAGKLSPAEMSGASFTISSLGGIGGTSFSPIVNAPEVAILGVVRSKMAPVWNGKEFVPRLMLPLSLSYDHRVIDGAAAARFARAFAIVLEDIRRLAL</sequence>
<name>A0ABS9Z6X9_9HYPH</name>
<dbReference type="InterPro" id="IPR001078">
    <property type="entry name" value="2-oxoacid_DH_actylTfrase"/>
</dbReference>
<dbReference type="Proteomes" id="UP001139104">
    <property type="component" value="Unassembled WGS sequence"/>
</dbReference>
<dbReference type="Pfam" id="PF02817">
    <property type="entry name" value="E3_binding"/>
    <property type="match status" value="1"/>
</dbReference>
<dbReference type="CDD" id="cd06849">
    <property type="entry name" value="lipoyl_domain"/>
    <property type="match status" value="1"/>
</dbReference>
<dbReference type="EMBL" id="JAIVFP010000001">
    <property type="protein sequence ID" value="MCI4683352.1"/>
    <property type="molecule type" value="Genomic_DNA"/>
</dbReference>
<dbReference type="Gene3D" id="4.10.320.10">
    <property type="entry name" value="E3-binding domain"/>
    <property type="match status" value="1"/>
</dbReference>
<protein>
    <recommendedName>
        <fullName evidence="9">Acetyltransferase component of pyruvate dehydrogenase complex</fullName>
        <ecNumber evidence="9">2.3.1.12</ecNumber>
    </recommendedName>
</protein>
<dbReference type="RefSeq" id="WP_243067310.1">
    <property type="nucleotide sequence ID" value="NZ_JAIVFK010000066.1"/>
</dbReference>
<dbReference type="SUPFAM" id="SSF51230">
    <property type="entry name" value="Single hybrid motif"/>
    <property type="match status" value="1"/>
</dbReference>
<evidence type="ECO:0000256" key="2">
    <source>
        <dbReference type="ARBA" id="ARBA00011484"/>
    </source>
</evidence>
<keyword evidence="4" id="KW-0677">Repeat</keyword>
<accession>A0ABS9Z6X9</accession>
<dbReference type="PANTHER" id="PTHR43178">
    <property type="entry name" value="DIHYDROLIPOAMIDE ACETYLTRANSFERASE COMPONENT OF PYRUVATE DEHYDROGENASE COMPLEX"/>
    <property type="match status" value="1"/>
</dbReference>
<evidence type="ECO:0000259" key="10">
    <source>
        <dbReference type="PROSITE" id="PS50968"/>
    </source>
</evidence>
<comment type="function">
    <text evidence="7">The pyruvate dehydrogenase complex catalyzes the overall conversion of pyruvate to acetyl-CoA and CO(2). It contains multiple copies of three enzymatic components: pyruvate dehydrogenase (E1), dihydrolipoamide acetyltransferase (E2) and lipoamide dehydrogenase (E3).</text>
</comment>
<gene>
    <name evidence="12" type="primary">aceF</name>
    <name evidence="12" type="ORF">K2U94_11325</name>
</gene>
<dbReference type="Pfam" id="PF00364">
    <property type="entry name" value="Biotin_lipoyl"/>
    <property type="match status" value="1"/>
</dbReference>
<evidence type="ECO:0000256" key="3">
    <source>
        <dbReference type="ARBA" id="ARBA00022679"/>
    </source>
</evidence>
<keyword evidence="3 9" id="KW-0808">Transferase</keyword>
<dbReference type="Gene3D" id="2.40.50.100">
    <property type="match status" value="1"/>
</dbReference>
<dbReference type="PROSITE" id="PS51826">
    <property type="entry name" value="PSBD"/>
    <property type="match status" value="1"/>
</dbReference>
<feature type="domain" description="Lipoyl-binding" evidence="10">
    <location>
        <begin position="3"/>
        <end position="77"/>
    </location>
</feature>
<dbReference type="PROSITE" id="PS00189">
    <property type="entry name" value="LIPOYL"/>
    <property type="match status" value="1"/>
</dbReference>
<comment type="caution">
    <text evidence="12">The sequence shown here is derived from an EMBL/GenBank/DDBJ whole genome shotgun (WGS) entry which is preliminary data.</text>
</comment>
<dbReference type="InterPro" id="IPR023213">
    <property type="entry name" value="CAT-like_dom_sf"/>
</dbReference>
<evidence type="ECO:0000256" key="1">
    <source>
        <dbReference type="ARBA" id="ARBA00007317"/>
    </source>
</evidence>
<keyword evidence="5 9" id="KW-0450">Lipoyl</keyword>
<dbReference type="GO" id="GO:0004742">
    <property type="term" value="F:dihydrolipoyllysine-residue acetyltransferase activity"/>
    <property type="evidence" value="ECO:0007669"/>
    <property type="project" value="UniProtKB-EC"/>
</dbReference>
<evidence type="ECO:0000313" key="12">
    <source>
        <dbReference type="EMBL" id="MCI4683352.1"/>
    </source>
</evidence>
<organism evidence="12 13">
    <name type="scientific">Candidatus Rhodoblastus alkanivorans</name>
    <dbReference type="NCBI Taxonomy" id="2954117"/>
    <lineage>
        <taxon>Bacteria</taxon>
        <taxon>Pseudomonadati</taxon>
        <taxon>Pseudomonadota</taxon>
        <taxon>Alphaproteobacteria</taxon>
        <taxon>Hyphomicrobiales</taxon>
        <taxon>Rhodoblastaceae</taxon>
        <taxon>Rhodoblastus</taxon>
    </lineage>
</organism>
<keyword evidence="13" id="KW-1185">Reference proteome</keyword>
<dbReference type="Pfam" id="PF00198">
    <property type="entry name" value="2-oxoacid_dh"/>
    <property type="match status" value="1"/>
</dbReference>
<dbReference type="InterPro" id="IPR050743">
    <property type="entry name" value="2-oxoacid_DH_E2_comp"/>
</dbReference>
<evidence type="ECO:0000256" key="5">
    <source>
        <dbReference type="ARBA" id="ARBA00022823"/>
    </source>
</evidence>
<evidence type="ECO:0000256" key="9">
    <source>
        <dbReference type="RuleBase" id="RU361137"/>
    </source>
</evidence>
<dbReference type="PROSITE" id="PS50968">
    <property type="entry name" value="BIOTINYL_LIPOYL"/>
    <property type="match status" value="1"/>
</dbReference>
<comment type="cofactor">
    <cofactor evidence="9">
        <name>(R)-lipoate</name>
        <dbReference type="ChEBI" id="CHEBI:83088"/>
    </cofactor>
    <text evidence="9">Binds 1 lipoyl cofactor covalently.</text>
</comment>
<comment type="subunit">
    <text evidence="2 9">Forms a 24-polypeptide structural core with octahedral symmetry.</text>
</comment>
<dbReference type="InterPro" id="IPR011053">
    <property type="entry name" value="Single_hybrid_motif"/>
</dbReference>
<comment type="catalytic activity">
    <reaction evidence="8 9">
        <text>N(6)-[(R)-dihydrolipoyl]-L-lysyl-[protein] + acetyl-CoA = N(6)-[(R)-S(8)-acetyldihydrolipoyl]-L-lysyl-[protein] + CoA</text>
        <dbReference type="Rhea" id="RHEA:17017"/>
        <dbReference type="Rhea" id="RHEA-COMP:10475"/>
        <dbReference type="Rhea" id="RHEA-COMP:10478"/>
        <dbReference type="ChEBI" id="CHEBI:57287"/>
        <dbReference type="ChEBI" id="CHEBI:57288"/>
        <dbReference type="ChEBI" id="CHEBI:83100"/>
        <dbReference type="ChEBI" id="CHEBI:83111"/>
        <dbReference type="EC" id="2.3.1.12"/>
    </reaction>
</comment>
<dbReference type="EC" id="2.3.1.12" evidence="9"/>
<dbReference type="NCBIfam" id="TIGR01348">
    <property type="entry name" value="PDHac_trf_long"/>
    <property type="match status" value="1"/>
</dbReference>
<evidence type="ECO:0000313" key="13">
    <source>
        <dbReference type="Proteomes" id="UP001139104"/>
    </source>
</evidence>
<proteinExistence type="inferred from homology"/>
<dbReference type="InterPro" id="IPR006256">
    <property type="entry name" value="AcTrfase_Pyrv_DH_cplx"/>
</dbReference>
<dbReference type="PANTHER" id="PTHR43178:SF2">
    <property type="entry name" value="DIHYDROLIPOYLLYSINE-RESIDUE ACETYLTRANSFERASE COMPONENT OF PYRUVATE DEHYDROGENASE COMPLEX"/>
    <property type="match status" value="1"/>
</dbReference>
<evidence type="ECO:0000259" key="11">
    <source>
        <dbReference type="PROSITE" id="PS51826"/>
    </source>
</evidence>
<dbReference type="SUPFAM" id="SSF47005">
    <property type="entry name" value="Peripheral subunit-binding domain of 2-oxo acid dehydrogenase complex"/>
    <property type="match status" value="1"/>
</dbReference>
<dbReference type="InterPro" id="IPR003016">
    <property type="entry name" value="2-oxoA_DH_lipoyl-BS"/>
</dbReference>
<evidence type="ECO:0000256" key="4">
    <source>
        <dbReference type="ARBA" id="ARBA00022737"/>
    </source>
</evidence>
<keyword evidence="6 9" id="KW-0012">Acyltransferase</keyword>
<feature type="domain" description="Peripheral subunit-binding (PSBD)" evidence="11">
    <location>
        <begin position="130"/>
        <end position="167"/>
    </location>
</feature>
<dbReference type="InterPro" id="IPR036625">
    <property type="entry name" value="E3-bd_dom_sf"/>
</dbReference>
<evidence type="ECO:0000256" key="6">
    <source>
        <dbReference type="ARBA" id="ARBA00023315"/>
    </source>
</evidence>
<reference evidence="12" key="1">
    <citation type="journal article" date="2022" name="ISME J.">
        <title>Identification of active gaseous-alkane degraders at natural gas seeps.</title>
        <authorList>
            <person name="Farhan Ul Haque M."/>
            <person name="Hernandez M."/>
            <person name="Crombie A.T."/>
            <person name="Murrell J.C."/>
        </authorList>
    </citation>
    <scope>NUCLEOTIDE SEQUENCE</scope>
    <source>
        <strain evidence="12">PC2</strain>
    </source>
</reference>
<evidence type="ECO:0000256" key="8">
    <source>
        <dbReference type="ARBA" id="ARBA00048370"/>
    </source>
</evidence>
<comment type="similarity">
    <text evidence="1 9">Belongs to the 2-oxoacid dehydrogenase family.</text>
</comment>
<dbReference type="InterPro" id="IPR000089">
    <property type="entry name" value="Biotin_lipoyl"/>
</dbReference>
<dbReference type="SUPFAM" id="SSF52777">
    <property type="entry name" value="CoA-dependent acyltransferases"/>
    <property type="match status" value="1"/>
</dbReference>